<evidence type="ECO:0000313" key="1">
    <source>
        <dbReference type="EMBL" id="GER31881.1"/>
    </source>
</evidence>
<reference evidence="2" key="1">
    <citation type="journal article" date="2019" name="Curr. Biol.">
        <title>Genome Sequence of Striga asiatica Provides Insight into the Evolution of Plant Parasitism.</title>
        <authorList>
            <person name="Yoshida S."/>
            <person name="Kim S."/>
            <person name="Wafula E.K."/>
            <person name="Tanskanen J."/>
            <person name="Kim Y.M."/>
            <person name="Honaas L."/>
            <person name="Yang Z."/>
            <person name="Spallek T."/>
            <person name="Conn C.E."/>
            <person name="Ichihashi Y."/>
            <person name="Cheong K."/>
            <person name="Cui S."/>
            <person name="Der J.P."/>
            <person name="Gundlach H."/>
            <person name="Jiao Y."/>
            <person name="Hori C."/>
            <person name="Ishida J.K."/>
            <person name="Kasahara H."/>
            <person name="Kiba T."/>
            <person name="Kim M.S."/>
            <person name="Koo N."/>
            <person name="Laohavisit A."/>
            <person name="Lee Y.H."/>
            <person name="Lumba S."/>
            <person name="McCourt P."/>
            <person name="Mortimer J.C."/>
            <person name="Mutuku J.M."/>
            <person name="Nomura T."/>
            <person name="Sasaki-Sekimoto Y."/>
            <person name="Seto Y."/>
            <person name="Wang Y."/>
            <person name="Wakatake T."/>
            <person name="Sakakibara H."/>
            <person name="Demura T."/>
            <person name="Yamaguchi S."/>
            <person name="Yoneyama K."/>
            <person name="Manabe R.I."/>
            <person name="Nelson D.C."/>
            <person name="Schulman A.H."/>
            <person name="Timko M.P."/>
            <person name="dePamphilis C.W."/>
            <person name="Choi D."/>
            <person name="Shirasu K."/>
        </authorList>
    </citation>
    <scope>NUCLEOTIDE SEQUENCE [LARGE SCALE GENOMIC DNA]</scope>
    <source>
        <strain evidence="2">cv. UVA1</strain>
    </source>
</reference>
<gene>
    <name evidence="1" type="ORF">STAS_07914</name>
</gene>
<keyword evidence="1" id="KW-0808">Transferase</keyword>
<dbReference type="EMBL" id="BKCP01004516">
    <property type="protein sequence ID" value="GER31881.1"/>
    <property type="molecule type" value="Genomic_DNA"/>
</dbReference>
<comment type="caution">
    <text evidence="1">The sequence shown here is derived from an EMBL/GenBank/DDBJ whole genome shotgun (WGS) entry which is preliminary data.</text>
</comment>
<proteinExistence type="predicted"/>
<dbReference type="Proteomes" id="UP000325081">
    <property type="component" value="Unassembled WGS sequence"/>
</dbReference>
<sequence>MMHKYLNYLTFSGASVVSASGAAVESLEGKLHSRGRGGSGWERPIAWNLLAAGKREVRMQGFVHDEASRGYGVFHGGDVGDDAALRAATVHDARLHLHRKAFAKMTLPF</sequence>
<evidence type="ECO:0000313" key="2">
    <source>
        <dbReference type="Proteomes" id="UP000325081"/>
    </source>
</evidence>
<keyword evidence="1" id="KW-0418">Kinase</keyword>
<keyword evidence="2" id="KW-1185">Reference proteome</keyword>
<accession>A0A5A7PGT4</accession>
<name>A0A5A7PGT4_STRAF</name>
<organism evidence="1 2">
    <name type="scientific">Striga asiatica</name>
    <name type="common">Asiatic witchweed</name>
    <name type="synonym">Buchnera asiatica</name>
    <dbReference type="NCBI Taxonomy" id="4170"/>
    <lineage>
        <taxon>Eukaryota</taxon>
        <taxon>Viridiplantae</taxon>
        <taxon>Streptophyta</taxon>
        <taxon>Embryophyta</taxon>
        <taxon>Tracheophyta</taxon>
        <taxon>Spermatophyta</taxon>
        <taxon>Magnoliopsida</taxon>
        <taxon>eudicotyledons</taxon>
        <taxon>Gunneridae</taxon>
        <taxon>Pentapetalae</taxon>
        <taxon>asterids</taxon>
        <taxon>lamiids</taxon>
        <taxon>Lamiales</taxon>
        <taxon>Orobanchaceae</taxon>
        <taxon>Buchnereae</taxon>
        <taxon>Striga</taxon>
    </lineage>
</organism>
<protein>
    <submittedName>
        <fullName evidence="1">Shikimate kinase 2</fullName>
    </submittedName>
</protein>
<dbReference type="GO" id="GO:0016301">
    <property type="term" value="F:kinase activity"/>
    <property type="evidence" value="ECO:0007669"/>
    <property type="project" value="UniProtKB-KW"/>
</dbReference>
<dbReference type="AlphaFoldDB" id="A0A5A7PGT4"/>